<evidence type="ECO:0000256" key="3">
    <source>
        <dbReference type="ARBA" id="ARBA00022840"/>
    </source>
</evidence>
<keyword evidence="3" id="KW-0067">ATP-binding</keyword>
<dbReference type="Gene3D" id="3.40.50.300">
    <property type="entry name" value="P-loop containing nucleotide triphosphate hydrolases"/>
    <property type="match status" value="1"/>
</dbReference>
<proteinExistence type="inferred from homology"/>
<evidence type="ECO:0000313" key="4">
    <source>
        <dbReference type="EMBL" id="KAF2282012.1"/>
    </source>
</evidence>
<dbReference type="PANTHER" id="PTHR12169">
    <property type="entry name" value="ATPASE N2B"/>
    <property type="match status" value="1"/>
</dbReference>
<sequence length="497" mass="57212">MNSDLLNFYNYCGVYDGLATDPLHNVEDEETVGEQKRYSSLWGAVILQAMIDITSNYKRTENNIEKVKAFNWINDLHSDFITVCHFAGYNPAYVRDKMRDIVSKSLSNSAAVMEFIPFLWHSMFERKALCLSCKLYNSPRSNGVVGEFMLARYHSMVDAREIVQDDLQVATLKELMKYNRIPPKWWEFWRRPGFAAKKGVYMHGDVGRGKSMLANLFYEHSVIQKKKKVHFNTFMKDLHDLLHHMRVDNWQQDSHCISFAVNTMLQGAELLYLDEVQVNDVCEAVVLHKVFSVLFSKNLVVIMTSNYPPRGLYEGGLRRELFLPAISLLEQHMQVVPMLGKLDYRSICGQDACRYYVGKGADQKLHAHFVALVGSGKVENVMLTVGSRKIEVGKTRNTVAWFNFEDLCGNKNPLWVADYKEIAKNFTTIFIKGIPVFDFFAQNEMQRFIMLVDELYERRVRIFCSLAANINELHAGPESVGFKRAASRLAEMGSDMW</sequence>
<evidence type="ECO:0008006" key="6">
    <source>
        <dbReference type="Google" id="ProtNLM"/>
    </source>
</evidence>
<organism evidence="4 5">
    <name type="scientific">Hevea brasiliensis</name>
    <name type="common">Para rubber tree</name>
    <name type="synonym">Siphonia brasiliensis</name>
    <dbReference type="NCBI Taxonomy" id="3981"/>
    <lineage>
        <taxon>Eukaryota</taxon>
        <taxon>Viridiplantae</taxon>
        <taxon>Streptophyta</taxon>
        <taxon>Embryophyta</taxon>
        <taxon>Tracheophyta</taxon>
        <taxon>Spermatophyta</taxon>
        <taxon>Magnoliopsida</taxon>
        <taxon>eudicotyledons</taxon>
        <taxon>Gunneridae</taxon>
        <taxon>Pentapetalae</taxon>
        <taxon>rosids</taxon>
        <taxon>fabids</taxon>
        <taxon>Malpighiales</taxon>
        <taxon>Euphorbiaceae</taxon>
        <taxon>Crotonoideae</taxon>
        <taxon>Micrandreae</taxon>
        <taxon>Hevea</taxon>
    </lineage>
</organism>
<accession>A0A6A6JZL0</accession>
<keyword evidence="2" id="KW-0547">Nucleotide-binding</keyword>
<evidence type="ECO:0000313" key="5">
    <source>
        <dbReference type="Proteomes" id="UP000467840"/>
    </source>
</evidence>
<keyword evidence="5" id="KW-1185">Reference proteome</keyword>
<evidence type="ECO:0000256" key="1">
    <source>
        <dbReference type="ARBA" id="ARBA00010322"/>
    </source>
</evidence>
<comment type="similarity">
    <text evidence="1">Belongs to the AFG1 ATPase family.</text>
</comment>
<dbReference type="AlphaFoldDB" id="A0A6A6JZL0"/>
<gene>
    <name evidence="4" type="ORF">GH714_042836</name>
</gene>
<dbReference type="Pfam" id="PF03969">
    <property type="entry name" value="AFG1_ATPase"/>
    <property type="match status" value="1"/>
</dbReference>
<evidence type="ECO:0000256" key="2">
    <source>
        <dbReference type="ARBA" id="ARBA00022741"/>
    </source>
</evidence>
<dbReference type="GO" id="GO:0005737">
    <property type="term" value="C:cytoplasm"/>
    <property type="evidence" value="ECO:0007669"/>
    <property type="project" value="TreeGrafter"/>
</dbReference>
<comment type="caution">
    <text evidence="4">The sequence shown here is derived from an EMBL/GenBank/DDBJ whole genome shotgun (WGS) entry which is preliminary data.</text>
</comment>
<protein>
    <recommendedName>
        <fullName evidence="6">AAA+ ATPase domain-containing protein</fullName>
    </recommendedName>
</protein>
<reference evidence="4 5" key="1">
    <citation type="journal article" date="2020" name="Mol. Plant">
        <title>The Chromosome-Based Rubber Tree Genome Provides New Insights into Spurge Genome Evolution and Rubber Biosynthesis.</title>
        <authorList>
            <person name="Liu J."/>
            <person name="Shi C."/>
            <person name="Shi C.C."/>
            <person name="Li W."/>
            <person name="Zhang Q.J."/>
            <person name="Zhang Y."/>
            <person name="Li K."/>
            <person name="Lu H.F."/>
            <person name="Shi C."/>
            <person name="Zhu S.T."/>
            <person name="Xiao Z.Y."/>
            <person name="Nan H."/>
            <person name="Yue Y."/>
            <person name="Zhu X.G."/>
            <person name="Wu Y."/>
            <person name="Hong X.N."/>
            <person name="Fan G.Y."/>
            <person name="Tong Y."/>
            <person name="Zhang D."/>
            <person name="Mao C.L."/>
            <person name="Liu Y.L."/>
            <person name="Hao S.J."/>
            <person name="Liu W.Q."/>
            <person name="Lv M.Q."/>
            <person name="Zhang H.B."/>
            <person name="Liu Y."/>
            <person name="Hu-Tang G.R."/>
            <person name="Wang J.P."/>
            <person name="Wang J.H."/>
            <person name="Sun Y.H."/>
            <person name="Ni S.B."/>
            <person name="Chen W.B."/>
            <person name="Zhang X.C."/>
            <person name="Jiao Y.N."/>
            <person name="Eichler E.E."/>
            <person name="Li G.H."/>
            <person name="Liu X."/>
            <person name="Gao L.Z."/>
        </authorList>
    </citation>
    <scope>NUCLEOTIDE SEQUENCE [LARGE SCALE GENOMIC DNA]</scope>
    <source>
        <strain evidence="5">cv. GT1</strain>
        <tissue evidence="4">Leaf</tissue>
    </source>
</reference>
<dbReference type="GO" id="GO:0005524">
    <property type="term" value="F:ATP binding"/>
    <property type="evidence" value="ECO:0007669"/>
    <property type="project" value="UniProtKB-KW"/>
</dbReference>
<dbReference type="SUPFAM" id="SSF52540">
    <property type="entry name" value="P-loop containing nucleoside triphosphate hydrolases"/>
    <property type="match status" value="1"/>
</dbReference>
<dbReference type="Proteomes" id="UP000467840">
    <property type="component" value="Unassembled WGS sequence"/>
</dbReference>
<dbReference type="GO" id="GO:0016887">
    <property type="term" value="F:ATP hydrolysis activity"/>
    <property type="evidence" value="ECO:0007669"/>
    <property type="project" value="InterPro"/>
</dbReference>
<name>A0A6A6JZL0_HEVBR</name>
<dbReference type="NCBIfam" id="NF040713">
    <property type="entry name" value="ZapE"/>
    <property type="match status" value="1"/>
</dbReference>
<dbReference type="PANTHER" id="PTHR12169:SF6">
    <property type="entry name" value="AFG1-LIKE ATPASE"/>
    <property type="match status" value="1"/>
</dbReference>
<dbReference type="EMBL" id="JAAGAX010000511">
    <property type="protein sequence ID" value="KAF2282012.1"/>
    <property type="molecule type" value="Genomic_DNA"/>
</dbReference>
<dbReference type="InterPro" id="IPR027417">
    <property type="entry name" value="P-loop_NTPase"/>
</dbReference>
<dbReference type="InterPro" id="IPR005654">
    <property type="entry name" value="ATPase_AFG1-like"/>
</dbReference>